<accession>A0A645INN2</accession>
<protein>
    <submittedName>
        <fullName evidence="1">Uncharacterized protein</fullName>
    </submittedName>
</protein>
<evidence type="ECO:0000313" key="1">
    <source>
        <dbReference type="EMBL" id="MPN49954.1"/>
    </source>
</evidence>
<organism evidence="1">
    <name type="scientific">bioreactor metagenome</name>
    <dbReference type="NCBI Taxonomy" id="1076179"/>
    <lineage>
        <taxon>unclassified sequences</taxon>
        <taxon>metagenomes</taxon>
        <taxon>ecological metagenomes</taxon>
    </lineage>
</organism>
<reference evidence="1" key="1">
    <citation type="submission" date="2019-08" db="EMBL/GenBank/DDBJ databases">
        <authorList>
            <person name="Kucharzyk K."/>
            <person name="Murdoch R.W."/>
            <person name="Higgins S."/>
            <person name="Loffler F."/>
        </authorList>
    </citation>
    <scope>NUCLEOTIDE SEQUENCE</scope>
</reference>
<proteinExistence type="predicted"/>
<gene>
    <name evidence="1" type="ORF">SDC9_197578</name>
</gene>
<dbReference type="AlphaFoldDB" id="A0A645INN2"/>
<comment type="caution">
    <text evidence="1">The sequence shown here is derived from an EMBL/GenBank/DDBJ whole genome shotgun (WGS) entry which is preliminary data.</text>
</comment>
<dbReference type="EMBL" id="VSSQ01113674">
    <property type="protein sequence ID" value="MPN49954.1"/>
    <property type="molecule type" value="Genomic_DNA"/>
</dbReference>
<sequence length="74" mass="7665">MFAKGVQAGGTPKADALALLPAGTTCKRVSAMGITGYVVRLADGKGIGAGGNPQKAWEDAHAWALRKKHRDSCE</sequence>
<name>A0A645INN2_9ZZZZ</name>